<dbReference type="Gene3D" id="2.120.10.80">
    <property type="entry name" value="Kelch-type beta propeller"/>
    <property type="match status" value="2"/>
</dbReference>
<keyword evidence="3" id="KW-1185">Reference proteome</keyword>
<dbReference type="EMBL" id="JABAIL010000003">
    <property type="protein sequence ID" value="NLR91971.1"/>
    <property type="molecule type" value="Genomic_DNA"/>
</dbReference>
<dbReference type="InterPro" id="IPR015915">
    <property type="entry name" value="Kelch-typ_b-propeller"/>
</dbReference>
<dbReference type="InterPro" id="IPR013783">
    <property type="entry name" value="Ig-like_fold"/>
</dbReference>
<dbReference type="Gene3D" id="2.60.40.10">
    <property type="entry name" value="Immunoglobulins"/>
    <property type="match status" value="2"/>
</dbReference>
<name>A0A7X8SKP0_9BACT</name>
<dbReference type="InterPro" id="IPR006652">
    <property type="entry name" value="Kelch_1"/>
</dbReference>
<dbReference type="Proteomes" id="UP000585050">
    <property type="component" value="Unassembled WGS sequence"/>
</dbReference>
<comment type="caution">
    <text evidence="2">The sequence shown here is derived from an EMBL/GenBank/DDBJ whole genome shotgun (WGS) entry which is preliminary data.</text>
</comment>
<sequence length="533" mass="60837">MQLFRSLLLSVTILIIISCQKEATNIPGDGIEEEEILNQPPYSFQLVEIQDSAINVTINPRFIWQQSTDPDQDPVSYSFYIEEGSDNPSTLYHENFDSTTFTIVDPLKRYTQYSWKVVASDIHGASTESSVFSFTTYRNYQPEKFNLISPYNNEDEIPFLPLLKWESAIDPDGDAISYQLKVTNTETGEVVVNIDNYMDTTFQISDELVMYTKYDWQVIAKDSYNDTTHSANHTFYSKRISENMVLRVGTAPFIRRDGHSSVVFNGKIYIFGGSNTSGVNNGIQNDVWSSSNGKNWTEVEHVNSPTSFTSRHQHTTVAFKNKLWTIGGGTADGIKNDVWSSSDGKNWTLEVENAPFDPRYTHTCLVYNDKIWIIGGRLENSHYLNDIWSSVDGINWVCETKNADFDPRGYHTSVVFKDKMWVMGGYKSGLGSGSNNEVWSSVDGKNWIKETQNAEWSKRTGLSSVVFDGKMWITSGDYNNDLWSTEDGIKWKQQRSYGEMHKRSHQTAVTFDNKIFVIGGWRGDLLNDVWCFY</sequence>
<feature type="domain" description="Fibronectin type-III" evidence="1">
    <location>
        <begin position="40"/>
        <end position="139"/>
    </location>
</feature>
<gene>
    <name evidence="2" type="ORF">HGP29_12170</name>
</gene>
<dbReference type="PROSITE" id="PS50853">
    <property type="entry name" value="FN3"/>
    <property type="match status" value="1"/>
</dbReference>
<dbReference type="CDD" id="cd00063">
    <property type="entry name" value="FN3"/>
    <property type="match status" value="1"/>
</dbReference>
<dbReference type="Pfam" id="PF24681">
    <property type="entry name" value="Kelch_KLHDC2_KLHL20_DRC7"/>
    <property type="match status" value="1"/>
</dbReference>
<evidence type="ECO:0000313" key="3">
    <source>
        <dbReference type="Proteomes" id="UP000585050"/>
    </source>
</evidence>
<evidence type="ECO:0000313" key="2">
    <source>
        <dbReference type="EMBL" id="NLR91971.1"/>
    </source>
</evidence>
<dbReference type="InterPro" id="IPR003961">
    <property type="entry name" value="FN3_dom"/>
</dbReference>
<proteinExistence type="predicted"/>
<dbReference type="PROSITE" id="PS51257">
    <property type="entry name" value="PROKAR_LIPOPROTEIN"/>
    <property type="match status" value="1"/>
</dbReference>
<protein>
    <recommendedName>
        <fullName evidence="1">Fibronectin type-III domain-containing protein</fullName>
    </recommendedName>
</protein>
<dbReference type="SUPFAM" id="SSF49265">
    <property type="entry name" value="Fibronectin type III"/>
    <property type="match status" value="1"/>
</dbReference>
<dbReference type="PANTHER" id="PTHR23244">
    <property type="entry name" value="KELCH REPEAT DOMAIN"/>
    <property type="match status" value="1"/>
</dbReference>
<evidence type="ECO:0000259" key="1">
    <source>
        <dbReference type="PROSITE" id="PS50853"/>
    </source>
</evidence>
<dbReference type="InterPro" id="IPR036116">
    <property type="entry name" value="FN3_sf"/>
</dbReference>
<dbReference type="Pfam" id="PF01344">
    <property type="entry name" value="Kelch_1"/>
    <property type="match status" value="2"/>
</dbReference>
<dbReference type="SUPFAM" id="SSF117281">
    <property type="entry name" value="Kelch motif"/>
    <property type="match status" value="2"/>
</dbReference>
<accession>A0A7X8SKP0</accession>
<dbReference type="RefSeq" id="WP_168882679.1">
    <property type="nucleotide sequence ID" value="NZ_JABAIL010000003.1"/>
</dbReference>
<dbReference type="AlphaFoldDB" id="A0A7X8SKP0"/>
<reference evidence="2 3" key="1">
    <citation type="submission" date="2020-04" db="EMBL/GenBank/DDBJ databases">
        <title>Flammeovirga sp. SR4, a novel species isolated from seawater.</title>
        <authorList>
            <person name="Wang X."/>
        </authorList>
    </citation>
    <scope>NUCLEOTIDE SEQUENCE [LARGE SCALE GENOMIC DNA]</scope>
    <source>
        <strain evidence="2 3">SR4</strain>
    </source>
</reference>
<organism evidence="2 3">
    <name type="scientific">Flammeovirga agarivorans</name>
    <dbReference type="NCBI Taxonomy" id="2726742"/>
    <lineage>
        <taxon>Bacteria</taxon>
        <taxon>Pseudomonadati</taxon>
        <taxon>Bacteroidota</taxon>
        <taxon>Cytophagia</taxon>
        <taxon>Cytophagales</taxon>
        <taxon>Flammeovirgaceae</taxon>
        <taxon>Flammeovirga</taxon>
    </lineage>
</organism>